<proteinExistence type="predicted"/>
<accession>A0A6M3M349</accession>
<evidence type="ECO:0000313" key="2">
    <source>
        <dbReference type="EMBL" id="QJB04424.1"/>
    </source>
</evidence>
<organism evidence="1">
    <name type="scientific">viral metagenome</name>
    <dbReference type="NCBI Taxonomy" id="1070528"/>
    <lineage>
        <taxon>unclassified sequences</taxon>
        <taxon>metagenomes</taxon>
        <taxon>organismal metagenomes</taxon>
    </lineage>
</organism>
<dbReference type="AlphaFoldDB" id="A0A6M3M349"/>
<dbReference type="EMBL" id="MT143882">
    <property type="protein sequence ID" value="QJB04424.1"/>
    <property type="molecule type" value="Genomic_DNA"/>
</dbReference>
<gene>
    <name evidence="1" type="ORF">MM171A00411_0022</name>
    <name evidence="2" type="ORF">MM171B00292_0025</name>
</gene>
<evidence type="ECO:0000313" key="1">
    <source>
        <dbReference type="EMBL" id="QJB00560.1"/>
    </source>
</evidence>
<name>A0A6M3M349_9ZZZZ</name>
<protein>
    <submittedName>
        <fullName evidence="1">Uncharacterized protein</fullName>
    </submittedName>
</protein>
<reference evidence="1" key="1">
    <citation type="submission" date="2020-03" db="EMBL/GenBank/DDBJ databases">
        <title>The deep terrestrial virosphere.</title>
        <authorList>
            <person name="Holmfeldt K."/>
            <person name="Nilsson E."/>
            <person name="Simone D."/>
            <person name="Lopez-Fernandez M."/>
            <person name="Wu X."/>
            <person name="de Brujin I."/>
            <person name="Lundin D."/>
            <person name="Andersson A."/>
            <person name="Bertilsson S."/>
            <person name="Dopson M."/>
        </authorList>
    </citation>
    <scope>NUCLEOTIDE SEQUENCE</scope>
    <source>
        <strain evidence="1">MM171A00411</strain>
        <strain evidence="2">MM171B00292</strain>
    </source>
</reference>
<dbReference type="EMBL" id="MT143696">
    <property type="protein sequence ID" value="QJB00560.1"/>
    <property type="molecule type" value="Genomic_DNA"/>
</dbReference>
<sequence>MLEEGTIEQEEKIYIATKKGVKKALDILSGITRCNPELAEKCDGEKWQRKRYRRMQASTPSG</sequence>